<feature type="compositionally biased region" description="Pro residues" evidence="1">
    <location>
        <begin position="12"/>
        <end position="21"/>
    </location>
</feature>
<feature type="region of interest" description="Disordered" evidence="1">
    <location>
        <begin position="1"/>
        <end position="21"/>
    </location>
</feature>
<accession>A0AAD4KMG3</accession>
<sequence length="137" mass="14984">MSLTQQEFTTRPPHPAPGTPPVWIPTETNQWYSIGPGIWELHLNGERGSHNRSVLQWYEPGATSATDEVITHTYIEEVCFLEGGLEDISLGKAWGQGAYAFRLPGMRHGPYKADGERGCLMFVKLVPGEEGGSGSVG</sequence>
<dbReference type="EMBL" id="JAJTJA010000010">
    <property type="protein sequence ID" value="KAH8692590.1"/>
    <property type="molecule type" value="Genomic_DNA"/>
</dbReference>
<gene>
    <name evidence="3" type="ORF">BGW36DRAFT_463869</name>
</gene>
<evidence type="ECO:0000313" key="3">
    <source>
        <dbReference type="EMBL" id="KAH8692590.1"/>
    </source>
</evidence>
<evidence type="ECO:0000256" key="1">
    <source>
        <dbReference type="SAM" id="MobiDB-lite"/>
    </source>
</evidence>
<organism evidence="3 4">
    <name type="scientific">Talaromyces proteolyticus</name>
    <dbReference type="NCBI Taxonomy" id="1131652"/>
    <lineage>
        <taxon>Eukaryota</taxon>
        <taxon>Fungi</taxon>
        <taxon>Dikarya</taxon>
        <taxon>Ascomycota</taxon>
        <taxon>Pezizomycotina</taxon>
        <taxon>Eurotiomycetes</taxon>
        <taxon>Eurotiomycetidae</taxon>
        <taxon>Eurotiales</taxon>
        <taxon>Trichocomaceae</taxon>
        <taxon>Talaromyces</taxon>
        <taxon>Talaromyces sect. Bacilispori</taxon>
    </lineage>
</organism>
<dbReference type="RefSeq" id="XP_046068463.1">
    <property type="nucleotide sequence ID" value="XM_046222235.1"/>
</dbReference>
<proteinExistence type="predicted"/>
<dbReference type="InterPro" id="IPR014710">
    <property type="entry name" value="RmlC-like_jellyroll"/>
</dbReference>
<feature type="domain" description="ChrR-like cupin" evidence="2">
    <location>
        <begin position="23"/>
        <end position="127"/>
    </location>
</feature>
<dbReference type="InterPro" id="IPR025979">
    <property type="entry name" value="ChrR-like_cupin_dom"/>
</dbReference>
<keyword evidence="4" id="KW-1185">Reference proteome</keyword>
<dbReference type="Proteomes" id="UP001201262">
    <property type="component" value="Unassembled WGS sequence"/>
</dbReference>
<dbReference type="SUPFAM" id="SSF51182">
    <property type="entry name" value="RmlC-like cupins"/>
    <property type="match status" value="1"/>
</dbReference>
<dbReference type="GeneID" id="70252522"/>
<dbReference type="Gene3D" id="2.60.120.10">
    <property type="entry name" value="Jelly Rolls"/>
    <property type="match status" value="1"/>
</dbReference>
<name>A0AAD4KMG3_9EURO</name>
<dbReference type="Pfam" id="PF12973">
    <property type="entry name" value="Cupin_7"/>
    <property type="match status" value="1"/>
</dbReference>
<comment type="caution">
    <text evidence="3">The sequence shown here is derived from an EMBL/GenBank/DDBJ whole genome shotgun (WGS) entry which is preliminary data.</text>
</comment>
<reference evidence="3" key="1">
    <citation type="submission" date="2021-12" db="EMBL/GenBank/DDBJ databases">
        <title>Convergent genome expansion in fungi linked to evolution of root-endophyte symbiosis.</title>
        <authorList>
            <consortium name="DOE Joint Genome Institute"/>
            <person name="Ke Y.-H."/>
            <person name="Bonito G."/>
            <person name="Liao H.-L."/>
            <person name="Looney B."/>
            <person name="Rojas-Flechas A."/>
            <person name="Nash J."/>
            <person name="Hameed K."/>
            <person name="Schadt C."/>
            <person name="Martin F."/>
            <person name="Crous P.W."/>
            <person name="Miettinen O."/>
            <person name="Magnuson J.K."/>
            <person name="Labbe J."/>
            <person name="Jacobson D."/>
            <person name="Doktycz M.J."/>
            <person name="Veneault-Fourrey C."/>
            <person name="Kuo A."/>
            <person name="Mondo S."/>
            <person name="Calhoun S."/>
            <person name="Riley R."/>
            <person name="Ohm R."/>
            <person name="LaButti K."/>
            <person name="Andreopoulos B."/>
            <person name="Pangilinan J."/>
            <person name="Nolan M."/>
            <person name="Tritt A."/>
            <person name="Clum A."/>
            <person name="Lipzen A."/>
            <person name="Daum C."/>
            <person name="Barry K."/>
            <person name="Grigoriev I.V."/>
            <person name="Vilgalys R."/>
        </authorList>
    </citation>
    <scope>NUCLEOTIDE SEQUENCE</scope>
    <source>
        <strain evidence="3">PMI_201</strain>
    </source>
</reference>
<evidence type="ECO:0000313" key="4">
    <source>
        <dbReference type="Proteomes" id="UP001201262"/>
    </source>
</evidence>
<dbReference type="InterPro" id="IPR011051">
    <property type="entry name" value="RmlC_Cupin_sf"/>
</dbReference>
<dbReference type="AlphaFoldDB" id="A0AAD4KMG3"/>
<protein>
    <recommendedName>
        <fullName evidence="2">ChrR-like cupin domain-containing protein</fullName>
    </recommendedName>
</protein>
<evidence type="ECO:0000259" key="2">
    <source>
        <dbReference type="Pfam" id="PF12973"/>
    </source>
</evidence>